<evidence type="ECO:0000313" key="12">
    <source>
        <dbReference type="Proteomes" id="UP000682886"/>
    </source>
</evidence>
<evidence type="ECO:0000313" key="11">
    <source>
        <dbReference type="EMBL" id="AZN18352.1"/>
    </source>
</evidence>
<feature type="region of interest" description="Disordered" evidence="10">
    <location>
        <begin position="418"/>
        <end position="460"/>
    </location>
</feature>
<sequence>MADITISELGRVRPAFTSLRQGARPEISAGQCSHREYIFEEAAKSEIYHVATFADDEVIKVFNKITSPTFKEMTEVDLYEMLSAALNLKHPVTGELLFRSPWETQYLCADYMTAKPLSSSKVSMVRESAATVITTIVPETDRMETSEGPDEPAKLQAQAISFLFSWLTRFAVKSPSPALGIQYSKVKEAFMKFYQKSSSIFDKFSPDSTWILCLRNAFDAFIRVRNTLVLHVADAETRRKHDPKAFNVLRYLYFQNLEFMGMHAYVSIVNIMSKVALPPALILTWLRMSGAEMAIDEAYTIMSSLDNGMIESGDKSERLWKYARILDAGYFNRLQTSYAAELMATLAYIEIKLGISQEVGYSSPLNIYAISNNKHIKDIGKAKAEAFMECKNRTISLSHDASIVDKIYAHRQGVGIRQGLPTEEMPEASKRKQPEPSATVEASKKKKSPPAAGIPPPPPF</sequence>
<comment type="subcellular location">
    <subcellularLocation>
        <location evidence="9">Virion</location>
    </subcellularLocation>
    <subcellularLocation>
        <location evidence="9">Host cytoplasm</location>
    </subcellularLocation>
</comment>
<evidence type="ECO:0000256" key="8">
    <source>
        <dbReference type="ARBA" id="ARBA00033344"/>
    </source>
</evidence>
<keyword evidence="12" id="KW-1185">Reference proteome</keyword>
<dbReference type="GO" id="GO:0003723">
    <property type="term" value="F:RNA binding"/>
    <property type="evidence" value="ECO:0007669"/>
    <property type="project" value="UniProtKB-UniRule"/>
</dbReference>
<keyword evidence="6 9" id="KW-0543">Viral nucleoprotein</keyword>
<dbReference type="Proteomes" id="UP000682886">
    <property type="component" value="Segment"/>
</dbReference>
<evidence type="ECO:0000256" key="5">
    <source>
        <dbReference type="ARBA" id="ARBA00022884"/>
    </source>
</evidence>
<evidence type="ECO:0000256" key="7">
    <source>
        <dbReference type="ARBA" id="ARBA00023274"/>
    </source>
</evidence>
<organism evidence="11">
    <name type="scientific">Zhuye pepper nucleorhabdovirus</name>
    <dbReference type="NCBI Taxonomy" id="2496274"/>
    <lineage>
        <taxon>Viruses</taxon>
        <taxon>Riboviria</taxon>
        <taxon>Orthornavirae</taxon>
        <taxon>Negarnaviricota</taxon>
        <taxon>Haploviricotina</taxon>
        <taxon>Monjiviricetes</taxon>
        <taxon>Mononegavirales</taxon>
        <taxon>Rhabdoviridae</taxon>
        <taxon>Betarhabdovirinae</taxon>
        <taxon>Betanucleorhabdovirus</taxon>
        <taxon>Betanucleorhabdovirus zanthoxyli</taxon>
    </lineage>
</organism>
<name>A0A4P2UVV3_9RHAB</name>
<keyword evidence="9" id="KW-1035">Host cytoplasm</keyword>
<dbReference type="GO" id="GO:0030430">
    <property type="term" value="C:host cell cytoplasm"/>
    <property type="evidence" value="ECO:0007669"/>
    <property type="project" value="UniProtKB-SubCell"/>
</dbReference>
<dbReference type="GO" id="GO:0019013">
    <property type="term" value="C:viral nucleocapsid"/>
    <property type="evidence" value="ECO:0007669"/>
    <property type="project" value="UniProtKB-UniRule"/>
</dbReference>
<reference evidence="11" key="1">
    <citation type="journal article" date="2019" name="Viruses">
        <title>Discovery of Four Novel Viruses Associated with Flower Yellowing Disease of Green Sichuan Pepper (Zanthoxylum armatum) by Virome Analysis.</title>
        <authorList>
            <person name="Cao M."/>
            <person name="Zhang S."/>
            <person name="Li M."/>
            <person name="Liu Y."/>
            <person name="Dong P."/>
            <person name="Li S."/>
            <person name="Kuang M."/>
            <person name="Li R."/>
            <person name="Zhou Y."/>
        </authorList>
    </citation>
    <scope>NUCLEOTIDE SEQUENCE</scope>
    <source>
        <strain evidence="11">ZPNu1</strain>
    </source>
</reference>
<protein>
    <recommendedName>
        <fullName evidence="1 9">Nucleoprotein</fullName>
        <shortName evidence="9">NP</shortName>
        <shortName evidence="9">Protein N</shortName>
    </recommendedName>
    <alternativeName>
        <fullName evidence="8 9">Nucleocapsid protein</fullName>
    </alternativeName>
</protein>
<evidence type="ECO:0000256" key="10">
    <source>
        <dbReference type="SAM" id="MobiDB-lite"/>
    </source>
</evidence>
<accession>A0A4P2UVV3</accession>
<evidence type="ECO:0000256" key="2">
    <source>
        <dbReference type="ARBA" id="ARBA00022497"/>
    </source>
</evidence>
<dbReference type="Pfam" id="PF03216">
    <property type="entry name" value="Rhabdo_ncap_2"/>
    <property type="match status" value="1"/>
</dbReference>
<evidence type="ECO:0000256" key="3">
    <source>
        <dbReference type="ARBA" id="ARBA00022561"/>
    </source>
</evidence>
<evidence type="ECO:0000256" key="1">
    <source>
        <dbReference type="ARBA" id="ARBA00014389"/>
    </source>
</evidence>
<proteinExistence type="inferred from homology"/>
<keyword evidence="7 9" id="KW-0687">Ribonucleoprotein</keyword>
<dbReference type="EMBL" id="MH323437">
    <property type="protein sequence ID" value="AZN18352.1"/>
    <property type="molecule type" value="Genomic_RNA"/>
</dbReference>
<comment type="function">
    <text evidence="9">Encapsidates the genome, protecting it from nucleases. The encapsidated genomic RNA is termed the nucleocapsid (NC) and serves as template for viral transcription and replication.</text>
</comment>
<dbReference type="GO" id="GO:1990904">
    <property type="term" value="C:ribonucleoprotein complex"/>
    <property type="evidence" value="ECO:0007669"/>
    <property type="project" value="UniProtKB-UniRule"/>
</dbReference>
<keyword evidence="2 9" id="KW-1139">Helical capsid protein</keyword>
<keyword evidence="4 9" id="KW-0946">Virion</keyword>
<keyword evidence="3 9" id="KW-0167">Capsid protein</keyword>
<comment type="subunit">
    <text evidence="9">Homomultimerizes to form the nucleocapsid. Binds to viral genomic RNA.</text>
</comment>
<evidence type="ECO:0000256" key="6">
    <source>
        <dbReference type="ARBA" id="ARBA00023086"/>
    </source>
</evidence>
<dbReference type="InterPro" id="IPR004902">
    <property type="entry name" value="Rhabdo_ncap_2"/>
</dbReference>
<comment type="similarity">
    <text evidence="9">Belongs to the nucleorhabdovirus nucleocapsid protein family.</text>
</comment>
<dbReference type="GO" id="GO:0019029">
    <property type="term" value="C:helical viral capsid"/>
    <property type="evidence" value="ECO:0007669"/>
    <property type="project" value="UniProtKB-UniRule"/>
</dbReference>
<evidence type="ECO:0000256" key="4">
    <source>
        <dbReference type="ARBA" id="ARBA00022844"/>
    </source>
</evidence>
<evidence type="ECO:0000256" key="9">
    <source>
        <dbReference type="RuleBase" id="RU369108"/>
    </source>
</evidence>
<keyword evidence="5 9" id="KW-0694">RNA-binding</keyword>